<keyword evidence="1 5" id="KW-0719">Serine esterase</keyword>
<dbReference type="SUPFAM" id="SSF53474">
    <property type="entry name" value="alpha/beta-Hydrolases"/>
    <property type="match status" value="1"/>
</dbReference>
<feature type="active site" description="Nucleophile" evidence="5">
    <location>
        <position position="85"/>
    </location>
</feature>
<feature type="domain" description="AB hydrolase-1" evidence="6">
    <location>
        <begin position="18"/>
        <end position="245"/>
    </location>
</feature>
<protein>
    <recommendedName>
        <fullName evidence="5">Pimeloyl-[acyl-carrier protein] methyl ester esterase</fullName>
        <ecNumber evidence="5">3.1.1.85</ecNumber>
    </recommendedName>
    <alternativeName>
        <fullName evidence="5">Biotin synthesis protein BioH</fullName>
    </alternativeName>
    <alternativeName>
        <fullName evidence="5">Carboxylesterase BioH</fullName>
    </alternativeName>
</protein>
<dbReference type="EC" id="3.1.1.85" evidence="5"/>
<keyword evidence="8" id="KW-1185">Reference proteome</keyword>
<comment type="subcellular location">
    <subcellularLocation>
        <location evidence="5">Cytoplasm</location>
    </subcellularLocation>
</comment>
<evidence type="ECO:0000259" key="6">
    <source>
        <dbReference type="Pfam" id="PF00561"/>
    </source>
</evidence>
<dbReference type="GO" id="GO:0090499">
    <property type="term" value="F:pimelyl-[acyl-carrier protein] methyl ester esterase activity"/>
    <property type="evidence" value="ECO:0007669"/>
    <property type="project" value="UniProtKB-EC"/>
</dbReference>
<comment type="function">
    <text evidence="5">The physiological role of BioH is to remove the methyl group introduced by BioC when the pimeloyl moiety is complete. It allows to synthesize pimeloyl-ACP via the fatty acid synthetic pathway through the hydrolysis of the ester bonds of pimeloyl-ACP esters.</text>
</comment>
<keyword evidence="3 5" id="KW-0093">Biotin biosynthesis</keyword>
<comment type="subunit">
    <text evidence="5">Monomer.</text>
</comment>
<evidence type="ECO:0000313" key="7">
    <source>
        <dbReference type="EMBL" id="CAL1239451.1"/>
    </source>
</evidence>
<dbReference type="InterPro" id="IPR050228">
    <property type="entry name" value="Carboxylesterase_BioH"/>
</dbReference>
<evidence type="ECO:0000256" key="5">
    <source>
        <dbReference type="HAMAP-Rule" id="MF_01260"/>
    </source>
</evidence>
<keyword evidence="2 5" id="KW-0963">Cytoplasm</keyword>
<feature type="binding site" evidence="5">
    <location>
        <begin position="146"/>
        <end position="150"/>
    </location>
    <ligand>
        <name>substrate</name>
    </ligand>
</feature>
<reference evidence="7 8" key="1">
    <citation type="submission" date="2024-04" db="EMBL/GenBank/DDBJ databases">
        <authorList>
            <person name="Cremers G."/>
        </authorList>
    </citation>
    <scope>NUCLEOTIDE SEQUENCE [LARGE SCALE GENOMIC DNA]</scope>
    <source>
        <strain evidence="7">MeCH1-AG</strain>
    </source>
</reference>
<dbReference type="InterPro" id="IPR010076">
    <property type="entry name" value="BioH"/>
</dbReference>
<keyword evidence="4 5" id="KW-0378">Hydrolase</keyword>
<feature type="binding site" evidence="5">
    <location>
        <position position="238"/>
    </location>
    <ligand>
        <name>substrate</name>
    </ligand>
</feature>
<dbReference type="Gene3D" id="3.40.50.1820">
    <property type="entry name" value="alpha/beta hydrolase"/>
    <property type="match status" value="1"/>
</dbReference>
<dbReference type="Proteomes" id="UP001497493">
    <property type="component" value="Chromosome"/>
</dbReference>
<dbReference type="HAMAP" id="MF_01260">
    <property type="entry name" value="Carboxylester"/>
    <property type="match status" value="1"/>
</dbReference>
<feature type="binding site" evidence="5">
    <location>
        <position position="25"/>
    </location>
    <ligand>
        <name>substrate</name>
    </ligand>
</feature>
<dbReference type="PANTHER" id="PTHR43194:SF5">
    <property type="entry name" value="PIMELOYL-[ACYL-CARRIER PROTEIN] METHYL ESTER ESTERASE"/>
    <property type="match status" value="1"/>
</dbReference>
<dbReference type="RefSeq" id="WP_348759002.1">
    <property type="nucleotide sequence ID" value="NZ_OZ026884.1"/>
</dbReference>
<organism evidence="7 8">
    <name type="scientific">Candidatus Methylocalor cossyra</name>
    <dbReference type="NCBI Taxonomy" id="3108543"/>
    <lineage>
        <taxon>Bacteria</taxon>
        <taxon>Pseudomonadati</taxon>
        <taxon>Pseudomonadota</taxon>
        <taxon>Gammaproteobacteria</taxon>
        <taxon>Methylococcales</taxon>
        <taxon>Methylococcaceae</taxon>
        <taxon>Candidatus Methylocalor</taxon>
    </lineage>
</organism>
<comment type="pathway">
    <text evidence="5">Cofactor biosynthesis; biotin biosynthesis.</text>
</comment>
<gene>
    <name evidence="5 7" type="primary">bioH</name>
    <name evidence="7" type="ORF">MECH1_V1_0675</name>
</gene>
<accession>A0ABM9NFR5</accession>
<feature type="active site" evidence="5">
    <location>
        <position position="238"/>
    </location>
</feature>
<dbReference type="InterPro" id="IPR000073">
    <property type="entry name" value="AB_hydrolase_1"/>
</dbReference>
<dbReference type="NCBIfam" id="TIGR01738">
    <property type="entry name" value="bioH"/>
    <property type="match status" value="1"/>
</dbReference>
<dbReference type="EMBL" id="OZ026884">
    <property type="protein sequence ID" value="CAL1239451.1"/>
    <property type="molecule type" value="Genomic_DNA"/>
</dbReference>
<feature type="binding site" evidence="5">
    <location>
        <begin position="85"/>
        <end position="86"/>
    </location>
    <ligand>
        <name>substrate</name>
    </ligand>
</feature>
<dbReference type="Pfam" id="PF00561">
    <property type="entry name" value="Abhydrolase_1"/>
    <property type="match status" value="1"/>
</dbReference>
<evidence type="ECO:0000256" key="3">
    <source>
        <dbReference type="ARBA" id="ARBA00022756"/>
    </source>
</evidence>
<feature type="active site" evidence="5">
    <location>
        <position position="210"/>
    </location>
</feature>
<evidence type="ECO:0000256" key="2">
    <source>
        <dbReference type="ARBA" id="ARBA00022490"/>
    </source>
</evidence>
<evidence type="ECO:0000256" key="4">
    <source>
        <dbReference type="ARBA" id="ARBA00022801"/>
    </source>
</evidence>
<comment type="similarity">
    <text evidence="5">Belongs to the AB hydrolase superfamily. Carboxylesterase BioH family.</text>
</comment>
<sequence length="261" mass="28069">MRRRTPGLHVESFGIGRPLVMVHGWAMHSGLWRDFAASLAERARVSLIDLPGHGKSGPLADFSLPAVAAALAEAAPPHATWLGWSLGALFALEVARQQPERVAGLVLVAGSPRFVAAEDWPGVAASALERVAAEMETHYAATLRRFIGLQTFGLERARTLTRHLTGQLAARDPPDPRALRGGLAVLQQADLRDTLRHWSGPSLALLGAHDRLVPPSVAPALKRLAPRVETRVLAGAAHLPFATHPRETAQAIAEFLCHHAR</sequence>
<name>A0ABM9NFR5_9GAMM</name>
<evidence type="ECO:0000256" key="1">
    <source>
        <dbReference type="ARBA" id="ARBA00022487"/>
    </source>
</evidence>
<comment type="catalytic activity">
    <reaction evidence="5">
        <text>6-carboxyhexanoyl-[ACP] methyl ester + H2O = 6-carboxyhexanoyl-[ACP] + methanol + H(+)</text>
        <dbReference type="Rhea" id="RHEA:42700"/>
        <dbReference type="Rhea" id="RHEA-COMP:9955"/>
        <dbReference type="Rhea" id="RHEA-COMP:10186"/>
        <dbReference type="ChEBI" id="CHEBI:15377"/>
        <dbReference type="ChEBI" id="CHEBI:15378"/>
        <dbReference type="ChEBI" id="CHEBI:17790"/>
        <dbReference type="ChEBI" id="CHEBI:78846"/>
        <dbReference type="ChEBI" id="CHEBI:82735"/>
        <dbReference type="EC" id="3.1.1.85"/>
    </reaction>
</comment>
<dbReference type="GO" id="GO:0106435">
    <property type="term" value="F:carboxylesterase activity"/>
    <property type="evidence" value="ECO:0007669"/>
    <property type="project" value="UniProtKB-EC"/>
</dbReference>
<dbReference type="InterPro" id="IPR029058">
    <property type="entry name" value="AB_hydrolase_fold"/>
</dbReference>
<proteinExistence type="inferred from homology"/>
<dbReference type="PANTHER" id="PTHR43194">
    <property type="entry name" value="HYDROLASE ALPHA/BETA FOLD FAMILY"/>
    <property type="match status" value="1"/>
</dbReference>
<evidence type="ECO:0000313" key="8">
    <source>
        <dbReference type="Proteomes" id="UP001497493"/>
    </source>
</evidence>